<dbReference type="GO" id="GO:0005459">
    <property type="term" value="F:UDP-galactose transmembrane transporter activity"/>
    <property type="evidence" value="ECO:0007669"/>
    <property type="project" value="TreeGrafter"/>
</dbReference>
<dbReference type="InterPro" id="IPR013657">
    <property type="entry name" value="SCL35B1-4/HUT1"/>
</dbReference>
<keyword evidence="10" id="KW-1185">Reference proteome</keyword>
<dbReference type="Proteomes" id="UP000625711">
    <property type="component" value="Unassembled WGS sequence"/>
</dbReference>
<name>A0A834IPF4_RHYFE</name>
<dbReference type="EMBL" id="JAACXV010000107">
    <property type="protein sequence ID" value="KAF7283476.1"/>
    <property type="molecule type" value="Genomic_DNA"/>
</dbReference>
<accession>A0A834IPF4</accession>
<comment type="caution">
    <text evidence="9">The sequence shown here is derived from an EMBL/GenBank/DDBJ whole genome shotgun (WGS) entry which is preliminary data.</text>
</comment>
<comment type="similarity">
    <text evidence="2">Belongs to the nucleotide-sugar transporter family. SLC35B subfamily.</text>
</comment>
<keyword evidence="6 8" id="KW-1133">Transmembrane helix</keyword>
<evidence type="ECO:0000313" key="9">
    <source>
        <dbReference type="EMBL" id="KAF7283476.1"/>
    </source>
</evidence>
<sequence length="143" mass="15961">MDGLTGAVQERIRAESKPTGIQMMKVVNGWSTLFLLILIVLSGEIFKFVEFANKFPAVYYNIFALSIMSAIGQLFLYSMVSEFGPLVVSIVTTTRKFFTVLGSVIIFGNTLTMTQWFGAVLVFSALFLDAYYAKKPTKKEISK</sequence>
<proteinExistence type="inferred from homology"/>
<dbReference type="SUPFAM" id="SSF103481">
    <property type="entry name" value="Multidrug resistance efflux transporter EmrE"/>
    <property type="match status" value="1"/>
</dbReference>
<feature type="transmembrane region" description="Helical" evidence="8">
    <location>
        <begin position="26"/>
        <end position="46"/>
    </location>
</feature>
<evidence type="ECO:0000256" key="1">
    <source>
        <dbReference type="ARBA" id="ARBA00004477"/>
    </source>
</evidence>
<dbReference type="GO" id="GO:0005789">
    <property type="term" value="C:endoplasmic reticulum membrane"/>
    <property type="evidence" value="ECO:0007669"/>
    <property type="project" value="UniProtKB-SubCell"/>
</dbReference>
<dbReference type="GO" id="GO:0005460">
    <property type="term" value="F:UDP-glucose transmembrane transporter activity"/>
    <property type="evidence" value="ECO:0007669"/>
    <property type="project" value="TreeGrafter"/>
</dbReference>
<dbReference type="AlphaFoldDB" id="A0A834IPF4"/>
<evidence type="ECO:0000256" key="8">
    <source>
        <dbReference type="SAM" id="Phobius"/>
    </source>
</evidence>
<feature type="transmembrane region" description="Helical" evidence="8">
    <location>
        <begin position="113"/>
        <end position="133"/>
    </location>
</feature>
<gene>
    <name evidence="9" type="ORF">GWI33_000559</name>
</gene>
<feature type="transmembrane region" description="Helical" evidence="8">
    <location>
        <begin position="58"/>
        <end position="79"/>
    </location>
</feature>
<evidence type="ECO:0000256" key="7">
    <source>
        <dbReference type="ARBA" id="ARBA00023136"/>
    </source>
</evidence>
<dbReference type="PANTHER" id="PTHR10778:SF10">
    <property type="entry name" value="SOLUTE CARRIER FAMILY 35 MEMBER B1"/>
    <property type="match status" value="1"/>
</dbReference>
<evidence type="ECO:0000256" key="3">
    <source>
        <dbReference type="ARBA" id="ARBA00022448"/>
    </source>
</evidence>
<dbReference type="GO" id="GO:0000139">
    <property type="term" value="C:Golgi membrane"/>
    <property type="evidence" value="ECO:0007669"/>
    <property type="project" value="TreeGrafter"/>
</dbReference>
<dbReference type="InterPro" id="IPR037185">
    <property type="entry name" value="EmrE-like"/>
</dbReference>
<keyword evidence="5" id="KW-0256">Endoplasmic reticulum</keyword>
<dbReference type="OrthoDB" id="78344at2759"/>
<protein>
    <submittedName>
        <fullName evidence="9">Uncharacterized protein</fullName>
    </submittedName>
</protein>
<reference evidence="9" key="1">
    <citation type="submission" date="2020-08" db="EMBL/GenBank/DDBJ databases">
        <title>Genome sequencing and assembly of the red palm weevil Rhynchophorus ferrugineus.</title>
        <authorList>
            <person name="Dias G.B."/>
            <person name="Bergman C.M."/>
            <person name="Manee M."/>
        </authorList>
    </citation>
    <scope>NUCLEOTIDE SEQUENCE</scope>
    <source>
        <strain evidence="9">AA-2017</strain>
        <tissue evidence="9">Whole larva</tissue>
    </source>
</reference>
<evidence type="ECO:0000256" key="4">
    <source>
        <dbReference type="ARBA" id="ARBA00022692"/>
    </source>
</evidence>
<evidence type="ECO:0000313" key="10">
    <source>
        <dbReference type="Proteomes" id="UP000625711"/>
    </source>
</evidence>
<organism evidence="9 10">
    <name type="scientific">Rhynchophorus ferrugineus</name>
    <name type="common">Red palm weevil</name>
    <name type="synonym">Curculio ferrugineus</name>
    <dbReference type="NCBI Taxonomy" id="354439"/>
    <lineage>
        <taxon>Eukaryota</taxon>
        <taxon>Metazoa</taxon>
        <taxon>Ecdysozoa</taxon>
        <taxon>Arthropoda</taxon>
        <taxon>Hexapoda</taxon>
        <taxon>Insecta</taxon>
        <taxon>Pterygota</taxon>
        <taxon>Neoptera</taxon>
        <taxon>Endopterygota</taxon>
        <taxon>Coleoptera</taxon>
        <taxon>Polyphaga</taxon>
        <taxon>Cucujiformia</taxon>
        <taxon>Curculionidae</taxon>
        <taxon>Dryophthorinae</taxon>
        <taxon>Rhynchophorus</taxon>
    </lineage>
</organism>
<evidence type="ECO:0000256" key="2">
    <source>
        <dbReference type="ARBA" id="ARBA00010694"/>
    </source>
</evidence>
<comment type="subcellular location">
    <subcellularLocation>
        <location evidence="1">Endoplasmic reticulum membrane</location>
        <topology evidence="1">Multi-pass membrane protein</topology>
    </subcellularLocation>
</comment>
<keyword evidence="4 8" id="KW-0812">Transmembrane</keyword>
<evidence type="ECO:0000256" key="6">
    <source>
        <dbReference type="ARBA" id="ARBA00022989"/>
    </source>
</evidence>
<keyword evidence="7 8" id="KW-0472">Membrane</keyword>
<dbReference type="PANTHER" id="PTHR10778">
    <property type="entry name" value="SOLUTE CARRIER FAMILY 35 MEMBER B"/>
    <property type="match status" value="1"/>
</dbReference>
<dbReference type="Pfam" id="PF08449">
    <property type="entry name" value="UAA"/>
    <property type="match status" value="1"/>
</dbReference>
<evidence type="ECO:0000256" key="5">
    <source>
        <dbReference type="ARBA" id="ARBA00022824"/>
    </source>
</evidence>
<keyword evidence="3" id="KW-0813">Transport</keyword>